<evidence type="ECO:0000256" key="1">
    <source>
        <dbReference type="SAM" id="MobiDB-lite"/>
    </source>
</evidence>
<dbReference type="GeneID" id="100750351"/>
<proteinExistence type="predicted"/>
<feature type="region of interest" description="Disordered" evidence="1">
    <location>
        <begin position="155"/>
        <end position="179"/>
    </location>
</feature>
<reference evidence="3" key="3">
    <citation type="submission" date="2025-08" db="UniProtKB">
        <authorList>
            <consortium name="RefSeq"/>
        </authorList>
    </citation>
    <scope>IDENTIFICATION</scope>
    <source>
        <strain evidence="3">17A/GY</strain>
        <tissue evidence="3">Liver</tissue>
    </source>
</reference>
<protein>
    <submittedName>
        <fullName evidence="3">Uncharacterized protein C11orf94 homolog isoform X1</fullName>
    </submittedName>
</protein>
<dbReference type="RefSeq" id="XP_027278257.1">
    <property type="nucleotide sequence ID" value="XM_027422456.2"/>
</dbReference>
<evidence type="ECO:0000313" key="2">
    <source>
        <dbReference type="Proteomes" id="UP001108280"/>
    </source>
</evidence>
<dbReference type="AlphaFoldDB" id="A0A9J7G728"/>
<dbReference type="PANTHER" id="PTHR37872:SF1">
    <property type="entry name" value="PROTEIN FREY 1"/>
    <property type="match status" value="1"/>
</dbReference>
<dbReference type="GO" id="GO:0035036">
    <property type="term" value="P:sperm-egg recognition"/>
    <property type="evidence" value="ECO:0007669"/>
    <property type="project" value="TreeGrafter"/>
</dbReference>
<dbReference type="InterPro" id="IPR031748">
    <property type="entry name" value="Frey"/>
</dbReference>
<reference evidence="2" key="2">
    <citation type="journal article" date="2020" name="Biotechnol. Bioeng.">
        <title>Chromosome-scale scaffolds for the Chinese hamster reference genome assembly to facilitate the study of the CHO epigenome.</title>
        <authorList>
            <person name="Hilliard W."/>
            <person name="MacDonald M."/>
            <person name="Lee K.H."/>
        </authorList>
    </citation>
    <scope>NUCLEOTIDE SEQUENCE [LARGE SCALE GENOMIC DNA]</scope>
    <source>
        <strain evidence="2">17A/GY</strain>
    </source>
</reference>
<reference evidence="2" key="1">
    <citation type="journal article" date="2018" name="Biotechnol. Bioeng.">
        <title>A reference genome of the Chinese hamster based on a hybrid assembly strategy.</title>
        <authorList>
            <person name="Rupp O."/>
            <person name="MacDonald M.L."/>
            <person name="Li S."/>
            <person name="Dhiman H."/>
            <person name="Polson S."/>
            <person name="Griep S."/>
            <person name="Heffner K."/>
            <person name="Hernandez I."/>
            <person name="Brinkrolf K."/>
            <person name="Jadhav V."/>
            <person name="Samoudi M."/>
            <person name="Hao H."/>
            <person name="Kingham B."/>
            <person name="Goesmann A."/>
            <person name="Betenbaugh M.J."/>
            <person name="Lewis N.E."/>
            <person name="Borth N."/>
            <person name="Lee K.H."/>
        </authorList>
    </citation>
    <scope>NUCLEOTIDE SEQUENCE [LARGE SCALE GENOMIC DNA]</scope>
    <source>
        <strain evidence="2">17A/GY</strain>
    </source>
</reference>
<dbReference type="OrthoDB" id="9908355at2759"/>
<evidence type="ECO:0000313" key="3">
    <source>
        <dbReference type="RefSeq" id="XP_027278257.1"/>
    </source>
</evidence>
<organism evidence="2 3">
    <name type="scientific">Cricetulus griseus</name>
    <name type="common">Chinese hamster</name>
    <name type="synonym">Cricetulus barabensis griseus</name>
    <dbReference type="NCBI Taxonomy" id="10029"/>
    <lineage>
        <taxon>Eukaryota</taxon>
        <taxon>Metazoa</taxon>
        <taxon>Chordata</taxon>
        <taxon>Craniata</taxon>
        <taxon>Vertebrata</taxon>
        <taxon>Euteleostomi</taxon>
        <taxon>Mammalia</taxon>
        <taxon>Eutheria</taxon>
        <taxon>Euarchontoglires</taxon>
        <taxon>Glires</taxon>
        <taxon>Rodentia</taxon>
        <taxon>Myomorpha</taxon>
        <taxon>Muroidea</taxon>
        <taxon>Cricetidae</taxon>
        <taxon>Cricetinae</taxon>
        <taxon>Cricetulus</taxon>
    </lineage>
</organism>
<keyword evidence="2" id="KW-1185">Reference proteome</keyword>
<dbReference type="CTD" id="143678"/>
<dbReference type="PANTHER" id="PTHR37872">
    <property type="entry name" value="SIMILAR TO RIKEN CDNA 1700029I15"/>
    <property type="match status" value="1"/>
</dbReference>
<dbReference type="GO" id="GO:0005789">
    <property type="term" value="C:endoplasmic reticulum membrane"/>
    <property type="evidence" value="ECO:0007669"/>
    <property type="project" value="TreeGrafter"/>
</dbReference>
<gene>
    <name evidence="3" type="primary">CUNH11orf94</name>
</gene>
<dbReference type="KEGG" id="cge:100750351"/>
<dbReference type="Proteomes" id="UP001108280">
    <property type="component" value="Chromosome 6"/>
</dbReference>
<dbReference type="Pfam" id="PF15878">
    <property type="entry name" value="Frey"/>
    <property type="match status" value="1"/>
</dbReference>
<feature type="region of interest" description="Disordered" evidence="1">
    <location>
        <begin position="60"/>
        <end position="79"/>
    </location>
</feature>
<accession>A0A9J7G728</accession>
<dbReference type="RefSeq" id="XP_016820676.1">
    <property type="nucleotide sequence ID" value="XM_016965187.3"/>
</dbReference>
<sequence>MLSPGTNTLCEVALRIGTRFCPAGGGAGRSHSTDCVGNGSRHAGGSVPQGWAQYLPFLPHPGRRTPSTSAPEVRPDPSGPRRLWKRLTIILGRVRLLSLHPGLPPQRKVAMSFGVRAQPSNISHRSQRSVPEEFSAPLELSQPLSGLMDDYGIRPKHPWPRGPRPLLSQAQQRKRDGPNMADYYYDVNL</sequence>
<dbReference type="GO" id="GO:0007342">
    <property type="term" value="P:fusion of sperm to egg plasma membrane involved in single fertilization"/>
    <property type="evidence" value="ECO:0007669"/>
    <property type="project" value="TreeGrafter"/>
</dbReference>
<name>A0A9J7G728_CRIGR</name>